<dbReference type="RefSeq" id="WP_185938203.1">
    <property type="nucleotide sequence ID" value="NZ_FXTJ01000002.1"/>
</dbReference>
<name>A0A521C496_9ACTN</name>
<dbReference type="Proteomes" id="UP000317484">
    <property type="component" value="Unassembled WGS sequence"/>
</dbReference>
<dbReference type="Pfam" id="PF00196">
    <property type="entry name" value="GerE"/>
    <property type="match status" value="1"/>
</dbReference>
<organism evidence="5 6">
    <name type="scientific">Geodermatophilus aquaeductus</name>
    <dbReference type="NCBI Taxonomy" id="1564161"/>
    <lineage>
        <taxon>Bacteria</taxon>
        <taxon>Bacillati</taxon>
        <taxon>Actinomycetota</taxon>
        <taxon>Actinomycetes</taxon>
        <taxon>Geodermatophilales</taxon>
        <taxon>Geodermatophilaceae</taxon>
        <taxon>Geodermatophilus</taxon>
    </lineage>
</organism>
<keyword evidence="3" id="KW-0804">Transcription</keyword>
<dbReference type="SMART" id="SM00421">
    <property type="entry name" value="HTH_LUXR"/>
    <property type="match status" value="1"/>
</dbReference>
<dbReference type="PRINTS" id="PR00038">
    <property type="entry name" value="HTHLUXR"/>
</dbReference>
<keyword evidence="6" id="KW-1185">Reference proteome</keyword>
<reference evidence="5 6" key="1">
    <citation type="submission" date="2017-05" db="EMBL/GenBank/DDBJ databases">
        <authorList>
            <person name="Varghese N."/>
            <person name="Submissions S."/>
        </authorList>
    </citation>
    <scope>NUCLEOTIDE SEQUENCE [LARGE SCALE GENOMIC DNA]</scope>
    <source>
        <strain evidence="5 6">DSM 46834</strain>
    </source>
</reference>
<evidence type="ECO:0000313" key="5">
    <source>
        <dbReference type="EMBL" id="SMO54219.1"/>
    </source>
</evidence>
<proteinExistence type="predicted"/>
<keyword evidence="1" id="KW-0805">Transcription regulation</keyword>
<evidence type="ECO:0000256" key="2">
    <source>
        <dbReference type="ARBA" id="ARBA00023125"/>
    </source>
</evidence>
<dbReference type="PROSITE" id="PS00622">
    <property type="entry name" value="HTH_LUXR_1"/>
    <property type="match status" value="1"/>
</dbReference>
<evidence type="ECO:0000256" key="1">
    <source>
        <dbReference type="ARBA" id="ARBA00023015"/>
    </source>
</evidence>
<dbReference type="InterPro" id="IPR036388">
    <property type="entry name" value="WH-like_DNA-bd_sf"/>
</dbReference>
<evidence type="ECO:0000313" key="6">
    <source>
        <dbReference type="Proteomes" id="UP000317484"/>
    </source>
</evidence>
<dbReference type="PANTHER" id="PTHR44688:SF16">
    <property type="entry name" value="DNA-BINDING TRANSCRIPTIONAL ACTIVATOR DEVR_DOSR"/>
    <property type="match status" value="1"/>
</dbReference>
<evidence type="ECO:0000259" key="4">
    <source>
        <dbReference type="PROSITE" id="PS50043"/>
    </source>
</evidence>
<evidence type="ECO:0000256" key="3">
    <source>
        <dbReference type="ARBA" id="ARBA00023163"/>
    </source>
</evidence>
<accession>A0A521C496</accession>
<dbReference type="CDD" id="cd06170">
    <property type="entry name" value="LuxR_C_like"/>
    <property type="match status" value="1"/>
</dbReference>
<dbReference type="Gene3D" id="1.10.10.10">
    <property type="entry name" value="Winged helix-like DNA-binding domain superfamily/Winged helix DNA-binding domain"/>
    <property type="match status" value="1"/>
</dbReference>
<feature type="domain" description="HTH luxR-type" evidence="4">
    <location>
        <begin position="186"/>
        <end position="251"/>
    </location>
</feature>
<dbReference type="SUPFAM" id="SSF46894">
    <property type="entry name" value="C-terminal effector domain of the bipartite response regulators"/>
    <property type="match status" value="1"/>
</dbReference>
<dbReference type="AlphaFoldDB" id="A0A521C496"/>
<dbReference type="PROSITE" id="PS50043">
    <property type="entry name" value="HTH_LUXR_2"/>
    <property type="match status" value="1"/>
</dbReference>
<sequence length="261" mass="28152">MASARVRPAGLELVEQLDGGVDRDGYLRVVAGTLTDLLGADFVGRVALDLRDRSAEVQRHPRGGRPGSDLARQLLALADDHPVVRSYRADRSRGLPAPRRLGDLATRAELLRCPAYVDLLRPGGAVDQLTIMTTRTAGGGRAWTVNRSEGEFTDRELAEAHALQPVLALLDRAVSTGVTAPPDGAAAIARLGLTAREVQVLRHVGTGATADAVARLLRISERTVRKHLENAYRKLDRHDRLLAVDRARELGILPAHPRPAG</sequence>
<protein>
    <submittedName>
        <fullName evidence="5">Regulatory protein, luxR family</fullName>
    </submittedName>
</protein>
<dbReference type="EMBL" id="FXTJ01000002">
    <property type="protein sequence ID" value="SMO54219.1"/>
    <property type="molecule type" value="Genomic_DNA"/>
</dbReference>
<dbReference type="InterPro" id="IPR016032">
    <property type="entry name" value="Sig_transdc_resp-reg_C-effctor"/>
</dbReference>
<dbReference type="PANTHER" id="PTHR44688">
    <property type="entry name" value="DNA-BINDING TRANSCRIPTIONAL ACTIVATOR DEVR_DOSR"/>
    <property type="match status" value="1"/>
</dbReference>
<dbReference type="GO" id="GO:0006355">
    <property type="term" value="P:regulation of DNA-templated transcription"/>
    <property type="evidence" value="ECO:0007669"/>
    <property type="project" value="InterPro"/>
</dbReference>
<keyword evidence="2" id="KW-0238">DNA-binding</keyword>
<dbReference type="InterPro" id="IPR000792">
    <property type="entry name" value="Tscrpt_reg_LuxR_C"/>
</dbReference>
<dbReference type="GO" id="GO:0003677">
    <property type="term" value="F:DNA binding"/>
    <property type="evidence" value="ECO:0007669"/>
    <property type="project" value="UniProtKB-KW"/>
</dbReference>
<gene>
    <name evidence="5" type="ORF">SAMN06273567_102132</name>
</gene>